<dbReference type="AlphaFoldDB" id="A0A835Z338"/>
<sequence>MASAEASLAAAMAALGRSTASMLQTDATENAETVQRELNHQALCSNAFLQFRMLAPLEFPYKSQAPRATFTVPFRYAPTLPWQIIAYIDSKSIQDVLNVTPVGDTIHTVAMPDAPADCTIHAMRRDISSPTWRWSSRGVVVYIRVTYPSGVAGVLHVVHMSIERTGVLTKPLATFLDVETVKVAEVADADILRTSEPRYTYYGSTTNSNAAGGGGGGGYSGGGGYADSYDASTGGSGNSSSLSAAAVQALTSASKTSAFDEGDKRYVTIAFNTSDRDRLQYPDSNNCVLSVPDSLADVKGFRVLNVEIPHTDYIITGGRVYISEEQDGVWQPFYVSVSSGNYSIDEFVDAMNYSFNAPSAIGSQNATLLNKYSIIRSPGWGKLALKCNEKVPFSVHFRTTNVAVVAAQTVQSATGTDVDKSLLQVTIADQQAYPLTPGAACTLVLGGNFSTHPVVVQSVSGSRLIVRSFGSMSSVVTTAVAGMTRNARVANRGNFSAIIGTLGVGASIPVSSSANLAPFSKPSDSADNLGSLMGFSSFKDISQPSVGTSSVLGLQSPFAQPDGSISVVTDQPHFAANGDIIHIAGSNTFYDSVWHQVVSVQDETHLTLSSRATDFMEYMSQTDAVTGDPLVVYLLVVHDTAPYYRIPEWLTSHTPTLVSYGDNDMVLSYDVSDGFTYDQNDFIGKKVVFDASDYDALAHPMNEWGYAEGIVSEFQMTSGSSYNNKMIVTVRYPTWILPGRGCTLTVVNDGSSTYSKTGTYSPCLTIAPSRFDMSAGHRYLYIQLLINDQPYGNVNISSIPGTTLFARIPLVGGADAITFLSKDAINAVTRLDTAIPKIRNLRFKLFESGGGFYDTKNIDWSISLQFETTATAK</sequence>
<organism evidence="1 2">
    <name type="scientific">Tribonema minus</name>
    <dbReference type="NCBI Taxonomy" id="303371"/>
    <lineage>
        <taxon>Eukaryota</taxon>
        <taxon>Sar</taxon>
        <taxon>Stramenopiles</taxon>
        <taxon>Ochrophyta</taxon>
        <taxon>PX clade</taxon>
        <taxon>Xanthophyceae</taxon>
        <taxon>Tribonematales</taxon>
        <taxon>Tribonemataceae</taxon>
        <taxon>Tribonema</taxon>
    </lineage>
</organism>
<protein>
    <submittedName>
        <fullName evidence="1">Uncharacterized protein</fullName>
    </submittedName>
</protein>
<comment type="caution">
    <text evidence="1">The sequence shown here is derived from an EMBL/GenBank/DDBJ whole genome shotgun (WGS) entry which is preliminary data.</text>
</comment>
<evidence type="ECO:0000313" key="1">
    <source>
        <dbReference type="EMBL" id="KAG5186351.1"/>
    </source>
</evidence>
<keyword evidence="2" id="KW-1185">Reference proteome</keyword>
<proteinExistence type="predicted"/>
<dbReference type="EMBL" id="JAFCMP010000112">
    <property type="protein sequence ID" value="KAG5186351.1"/>
    <property type="molecule type" value="Genomic_DNA"/>
</dbReference>
<name>A0A835Z338_9STRA</name>
<reference evidence="1" key="1">
    <citation type="submission" date="2021-02" db="EMBL/GenBank/DDBJ databases">
        <title>First Annotated Genome of the Yellow-green Alga Tribonema minus.</title>
        <authorList>
            <person name="Mahan K.M."/>
        </authorList>
    </citation>
    <scope>NUCLEOTIDE SEQUENCE</scope>
    <source>
        <strain evidence="1">UTEX B ZZ1240</strain>
    </source>
</reference>
<evidence type="ECO:0000313" key="2">
    <source>
        <dbReference type="Proteomes" id="UP000664859"/>
    </source>
</evidence>
<accession>A0A835Z338</accession>
<dbReference type="Proteomes" id="UP000664859">
    <property type="component" value="Unassembled WGS sequence"/>
</dbReference>
<gene>
    <name evidence="1" type="ORF">JKP88DRAFT_240953</name>
</gene>